<dbReference type="Pfam" id="PF13565">
    <property type="entry name" value="HTH_32"/>
    <property type="match status" value="1"/>
</dbReference>
<dbReference type="InterPro" id="IPR009057">
    <property type="entry name" value="Homeodomain-like_sf"/>
</dbReference>
<dbReference type="SUPFAM" id="SSF46689">
    <property type="entry name" value="Homeodomain-like"/>
    <property type="match status" value="1"/>
</dbReference>
<dbReference type="AlphaFoldDB" id="A0A1C3NZ21"/>
<sequence length="193" mass="21546">MPKLLYARPPVDAEEERKIRKLAGSRHAPGDWILRAKMIVVSWEGERTSAIAARLGCHMQTVRERLARFNAEGLDGLGDRPGAGRPPRITEPERGRIIALARADPPGRPVRDDTGGLSAAEEASPAQWTLDTLTEAAQAEGIQIQRSQVRRILLREKVRWRHTRSWADSEDPDFAPQGRRSSASTPARRRAPR</sequence>
<gene>
    <name evidence="2" type="ORF">FDG2_3156</name>
</gene>
<feature type="region of interest" description="Disordered" evidence="1">
    <location>
        <begin position="104"/>
        <end position="126"/>
    </location>
</feature>
<dbReference type="Proteomes" id="UP000199013">
    <property type="component" value="Unassembled WGS sequence"/>
</dbReference>
<evidence type="ECO:0000256" key="1">
    <source>
        <dbReference type="SAM" id="MobiDB-lite"/>
    </source>
</evidence>
<reference evidence="3" key="1">
    <citation type="submission" date="2016-02" db="EMBL/GenBank/DDBJ databases">
        <authorList>
            <person name="Wibberg D."/>
        </authorList>
    </citation>
    <scope>NUCLEOTIDE SEQUENCE [LARGE SCALE GENOMIC DNA]</scope>
</reference>
<evidence type="ECO:0000313" key="3">
    <source>
        <dbReference type="Proteomes" id="UP000199013"/>
    </source>
</evidence>
<feature type="region of interest" description="Disordered" evidence="1">
    <location>
        <begin position="162"/>
        <end position="193"/>
    </location>
</feature>
<name>A0A1C3NZ21_9ACTN</name>
<dbReference type="EMBL" id="FLUV01001329">
    <property type="protein sequence ID" value="SBW22807.1"/>
    <property type="molecule type" value="Genomic_DNA"/>
</dbReference>
<keyword evidence="3" id="KW-1185">Reference proteome</keyword>
<proteinExistence type="predicted"/>
<evidence type="ECO:0000313" key="2">
    <source>
        <dbReference type="EMBL" id="SBW22807.1"/>
    </source>
</evidence>
<protein>
    <submittedName>
        <fullName evidence="2">Transposase</fullName>
    </submittedName>
</protein>
<organism evidence="2 3">
    <name type="scientific">Candidatus Protofrankia californiensis</name>
    <dbReference type="NCBI Taxonomy" id="1839754"/>
    <lineage>
        <taxon>Bacteria</taxon>
        <taxon>Bacillati</taxon>
        <taxon>Actinomycetota</taxon>
        <taxon>Actinomycetes</taxon>
        <taxon>Frankiales</taxon>
        <taxon>Frankiaceae</taxon>
        <taxon>Protofrankia</taxon>
    </lineage>
</organism>
<accession>A0A1C3NZ21</accession>